<evidence type="ECO:0000256" key="1">
    <source>
        <dbReference type="SAM" id="Phobius"/>
    </source>
</evidence>
<keyword evidence="1" id="KW-1133">Transmembrane helix</keyword>
<keyword evidence="1" id="KW-0812">Transmembrane</keyword>
<name>A0A8I5NFJ1_PAPAN</name>
<protein>
    <submittedName>
        <fullName evidence="2">Uncharacterized protein</fullName>
    </submittedName>
</protein>
<dbReference type="GeneTree" id="ENSGT00940000165497"/>
<reference evidence="2" key="3">
    <citation type="submission" date="2025-09" db="UniProtKB">
        <authorList>
            <consortium name="Ensembl"/>
        </authorList>
    </citation>
    <scope>IDENTIFICATION</scope>
</reference>
<dbReference type="Ensembl" id="ENSPANT00000062180.1">
    <property type="protein sequence ID" value="ENSPANP00000059166.1"/>
    <property type="gene ID" value="ENSPANG00000037268.1"/>
</dbReference>
<organism evidence="2 3">
    <name type="scientific">Papio anubis</name>
    <name type="common">Olive baboon</name>
    <dbReference type="NCBI Taxonomy" id="9555"/>
    <lineage>
        <taxon>Eukaryota</taxon>
        <taxon>Metazoa</taxon>
        <taxon>Chordata</taxon>
        <taxon>Craniata</taxon>
        <taxon>Vertebrata</taxon>
        <taxon>Euteleostomi</taxon>
        <taxon>Mammalia</taxon>
        <taxon>Eutheria</taxon>
        <taxon>Euarchontoglires</taxon>
        <taxon>Primates</taxon>
        <taxon>Haplorrhini</taxon>
        <taxon>Catarrhini</taxon>
        <taxon>Cercopithecidae</taxon>
        <taxon>Cercopithecinae</taxon>
        <taxon>Papio</taxon>
    </lineage>
</organism>
<dbReference type="Proteomes" id="UP000028761">
    <property type="component" value="Chromosome 5"/>
</dbReference>
<accession>A0A8I5NFJ1</accession>
<keyword evidence="1" id="KW-0472">Membrane</keyword>
<dbReference type="PANTHER" id="PTHR46254:SF7">
    <property type="entry name" value="PI4-KINASE N-TERMINAL DOMAIN-CONTAINING PROTEIN"/>
    <property type="match status" value="1"/>
</dbReference>
<evidence type="ECO:0000313" key="2">
    <source>
        <dbReference type="Ensembl" id="ENSPANP00000059166.1"/>
    </source>
</evidence>
<dbReference type="PANTHER" id="PTHR46254">
    <property type="entry name" value="PROTEIN GVQW1-RELATED"/>
    <property type="match status" value="1"/>
</dbReference>
<reference evidence="2" key="2">
    <citation type="submission" date="2025-08" db="UniProtKB">
        <authorList>
            <consortium name="Ensembl"/>
        </authorList>
    </citation>
    <scope>IDENTIFICATION</scope>
</reference>
<sequence>MSFLGNCGESRHIPIKYSEIFFFFFFFFFFSVETESRSVAQAGVQWPDLSSLQAPPPGFTPFSCLSLPRCWDHRRPPLRPASFLYFLVEMGFHRVSQDSLDLLTS</sequence>
<evidence type="ECO:0000313" key="3">
    <source>
        <dbReference type="Proteomes" id="UP000028761"/>
    </source>
</evidence>
<feature type="transmembrane region" description="Helical" evidence="1">
    <location>
        <begin position="15"/>
        <end position="32"/>
    </location>
</feature>
<proteinExistence type="predicted"/>
<dbReference type="AlphaFoldDB" id="A0A8I5NFJ1"/>
<keyword evidence="3" id="KW-1185">Reference proteome</keyword>
<reference evidence="2 3" key="1">
    <citation type="submission" date="2012-03" db="EMBL/GenBank/DDBJ databases">
        <title>Whole Genome Assembly of Papio anubis.</title>
        <authorList>
            <person name="Liu Y.L."/>
            <person name="Abraham K.A."/>
            <person name="Akbar H.A."/>
            <person name="Ali S.A."/>
            <person name="Anosike U.A."/>
            <person name="Aqrawi P.A."/>
            <person name="Arias F.A."/>
            <person name="Attaway T.A."/>
            <person name="Awwad R.A."/>
            <person name="Babu C.B."/>
            <person name="Bandaranaike D.B."/>
            <person name="Battles P.B."/>
            <person name="Bell A.B."/>
            <person name="Beltran B.B."/>
            <person name="Berhane-Mersha D.B."/>
            <person name="Bess C.B."/>
            <person name="Bickham C.B."/>
            <person name="Bolden T.B."/>
            <person name="Carter K.C."/>
            <person name="Chau D.C."/>
            <person name="Chavez A.C."/>
            <person name="Clerc-Blankenburg K.C."/>
            <person name="Coyle M.C."/>
            <person name="Dao M.D."/>
            <person name="Davila M.L.D."/>
            <person name="Davy-Carroll L.D."/>
            <person name="Denson S.D."/>
            <person name="Dinh H.D."/>
            <person name="Fernandez S.F."/>
            <person name="Fernando P.F."/>
            <person name="Forbes L.F."/>
            <person name="Francis C.F."/>
            <person name="Francisco L.F."/>
            <person name="Fu Q.F."/>
            <person name="Garcia-Iii R.G."/>
            <person name="Garrett T.G."/>
            <person name="Gross S.G."/>
            <person name="Gubbala S.G."/>
            <person name="Hirani K.H."/>
            <person name="Hogues M.H."/>
            <person name="Hollins B.H."/>
            <person name="Jackson L.J."/>
            <person name="Javaid M.J."/>
            <person name="Jhangiani S.J."/>
            <person name="Johnson A.J."/>
            <person name="Johnson B.J."/>
            <person name="Jones J.J."/>
            <person name="Joshi V.J."/>
            <person name="Kalu J.K."/>
            <person name="Khan N.K."/>
            <person name="Korchina V.K."/>
            <person name="Kovar C.K."/>
            <person name="Lago L.L."/>
            <person name="Lara F.L."/>
            <person name="Le T.-K.L."/>
            <person name="Lee S.L."/>
            <person name="Legall-Iii F.L."/>
            <person name="Lemon S.L."/>
            <person name="Liu J.L."/>
            <person name="Liu Y.-S.L."/>
            <person name="Liyanage D.L."/>
            <person name="Lopez J.L."/>
            <person name="Lorensuhewa L.L."/>
            <person name="Mata R.M."/>
            <person name="Mathew T.M."/>
            <person name="Mercado C.M."/>
            <person name="Mercado I.M."/>
            <person name="Morales K.M."/>
            <person name="Morgan M.M."/>
            <person name="Munidasa M.M."/>
            <person name="Ngo D.N."/>
            <person name="Nguyen L.N."/>
            <person name="Nguyen T.N."/>
            <person name="Nguyen N.N."/>
            <person name="Obregon M.O."/>
            <person name="Okwuonu G.O."/>
            <person name="Ongeri F.O."/>
            <person name="Onwere C.O."/>
            <person name="Osifeso I.O."/>
            <person name="Parra A.P."/>
            <person name="Patil S.P."/>
            <person name="Perez A.P."/>
            <person name="Perez Y.P."/>
            <person name="Pham C.P."/>
            <person name="Pu L.-L.P."/>
            <person name="Puazo M.P."/>
            <person name="Quiroz J.Q."/>
            <person name="Rouhana J.R."/>
            <person name="Ruiz M.R."/>
            <person name="Ruiz S.-J.R."/>
            <person name="Saada N.S."/>
            <person name="Santibanez J.S."/>
            <person name="Scheel M.S."/>
            <person name="Schneider B.S."/>
            <person name="Simmons D.S."/>
            <person name="Sisson I.S."/>
            <person name="Tang L.-Y.T."/>
            <person name="Thornton R.T."/>
            <person name="Tisius J.T."/>
            <person name="Toledanes G.T."/>
            <person name="Trejos Z.T."/>
            <person name="Usmani K.U."/>
            <person name="Varghese R.V."/>
            <person name="Vattathil S.V."/>
            <person name="Vee V.V."/>
            <person name="Walker D.W."/>
            <person name="Weissenberger G.W."/>
            <person name="White C.W."/>
            <person name="Williams A.W."/>
            <person name="Woodworth J.W."/>
            <person name="Wright R.W."/>
            <person name="Zhu Y.Z."/>
            <person name="Han Y.H."/>
            <person name="Newsham I.N."/>
            <person name="Nazareth L.N."/>
            <person name="Worley K.W."/>
            <person name="Muzny D.M."/>
            <person name="Rogers J.R."/>
            <person name="Gibbs R.G."/>
        </authorList>
    </citation>
    <scope>NUCLEOTIDE SEQUENCE [LARGE SCALE GENOMIC DNA]</scope>
</reference>